<name>A0ABD1YZS5_9MARC</name>
<feature type="compositionally biased region" description="Basic and acidic residues" evidence="1">
    <location>
        <begin position="60"/>
        <end position="71"/>
    </location>
</feature>
<keyword evidence="3" id="KW-1185">Reference proteome</keyword>
<proteinExistence type="predicted"/>
<gene>
    <name evidence="2" type="ORF">R1flu_006331</name>
</gene>
<protein>
    <submittedName>
        <fullName evidence="2">Uncharacterized protein</fullName>
    </submittedName>
</protein>
<accession>A0ABD1YZS5</accession>
<dbReference type="Proteomes" id="UP001605036">
    <property type="component" value="Unassembled WGS sequence"/>
</dbReference>
<feature type="region of interest" description="Disordered" evidence="1">
    <location>
        <begin position="57"/>
        <end position="77"/>
    </location>
</feature>
<reference evidence="2 3" key="1">
    <citation type="submission" date="2024-09" db="EMBL/GenBank/DDBJ databases">
        <title>Chromosome-scale assembly of Riccia fluitans.</title>
        <authorList>
            <person name="Paukszto L."/>
            <person name="Sawicki J."/>
            <person name="Karawczyk K."/>
            <person name="Piernik-Szablinska J."/>
            <person name="Szczecinska M."/>
            <person name="Mazdziarz M."/>
        </authorList>
    </citation>
    <scope>NUCLEOTIDE SEQUENCE [LARGE SCALE GENOMIC DNA]</scope>
    <source>
        <strain evidence="2">Rf_01</strain>
        <tissue evidence="2">Aerial parts of the thallus</tissue>
    </source>
</reference>
<organism evidence="2 3">
    <name type="scientific">Riccia fluitans</name>
    <dbReference type="NCBI Taxonomy" id="41844"/>
    <lineage>
        <taxon>Eukaryota</taxon>
        <taxon>Viridiplantae</taxon>
        <taxon>Streptophyta</taxon>
        <taxon>Embryophyta</taxon>
        <taxon>Marchantiophyta</taxon>
        <taxon>Marchantiopsida</taxon>
        <taxon>Marchantiidae</taxon>
        <taxon>Marchantiales</taxon>
        <taxon>Ricciaceae</taxon>
        <taxon>Riccia</taxon>
    </lineage>
</organism>
<evidence type="ECO:0000313" key="3">
    <source>
        <dbReference type="Proteomes" id="UP001605036"/>
    </source>
</evidence>
<dbReference type="AlphaFoldDB" id="A0ABD1YZS5"/>
<comment type="caution">
    <text evidence="2">The sequence shown here is derived from an EMBL/GenBank/DDBJ whole genome shotgun (WGS) entry which is preliminary data.</text>
</comment>
<evidence type="ECO:0000256" key="1">
    <source>
        <dbReference type="SAM" id="MobiDB-lite"/>
    </source>
</evidence>
<dbReference type="EMBL" id="JBHFFA010000003">
    <property type="protein sequence ID" value="KAL2634852.1"/>
    <property type="molecule type" value="Genomic_DNA"/>
</dbReference>
<evidence type="ECO:0000313" key="2">
    <source>
        <dbReference type="EMBL" id="KAL2634852.1"/>
    </source>
</evidence>
<sequence>MSLFEVGAHQLLMMGTNFRIMMTRKEITLPVGHVVLVVVSYGTHAVVSSLKVNYSNEYSSPERMDGREASKKSNRTSETLHAVSTFDIGCLTPVLPVPKQIRSPPHGGPFHTRCPAAFIHSTTVVSHPVPSVLMLIQRHIGVVLIITSITRVCLLYSEKSEQAGEDQVEEIMQ</sequence>